<proteinExistence type="predicted"/>
<dbReference type="Proteomes" id="UP000316727">
    <property type="component" value="Unassembled WGS sequence"/>
</dbReference>
<gene>
    <name evidence="1" type="ORF">FJM65_10215</name>
</gene>
<organism evidence="1 2">
    <name type="scientific">Pontibacter mangrovi</name>
    <dbReference type="NCBI Taxonomy" id="2589816"/>
    <lineage>
        <taxon>Bacteria</taxon>
        <taxon>Pseudomonadati</taxon>
        <taxon>Bacteroidota</taxon>
        <taxon>Cytophagia</taxon>
        <taxon>Cytophagales</taxon>
        <taxon>Hymenobacteraceae</taxon>
        <taxon>Pontibacter</taxon>
    </lineage>
</organism>
<protein>
    <recommendedName>
        <fullName evidence="3">TonB C-terminal domain-containing protein</fullName>
    </recommendedName>
</protein>
<dbReference type="OrthoDB" id="9814002at2"/>
<dbReference type="Gene3D" id="3.30.1150.10">
    <property type="match status" value="1"/>
</dbReference>
<dbReference type="SUPFAM" id="SSF74653">
    <property type="entry name" value="TolA/TonB C-terminal domain"/>
    <property type="match status" value="1"/>
</dbReference>
<dbReference type="EMBL" id="VFRQ01000004">
    <property type="protein sequence ID" value="TPE44503.1"/>
    <property type="molecule type" value="Genomic_DNA"/>
</dbReference>
<evidence type="ECO:0000313" key="1">
    <source>
        <dbReference type="EMBL" id="TPE44503.1"/>
    </source>
</evidence>
<sequence>MKEWAFFIVMIAFPLLGYSQKKVFFKPHISYDTAQVKCLGKTVQVDNSDTLNNVFFDDLEFCIKFKGGEEALVKYLVDSFQVPVDDKHHNISGKVLASFTVNEKGEVGDIKIEEGLCEEIDNEVIRDISEMPKWIWDCETKPRRSYKTKRFAPFIIH</sequence>
<dbReference type="RefSeq" id="WP_140621394.1">
    <property type="nucleotide sequence ID" value="NZ_VFRQ01000004.1"/>
</dbReference>
<name>A0A501W3L2_9BACT</name>
<dbReference type="AlphaFoldDB" id="A0A501W3L2"/>
<accession>A0A501W3L2</accession>
<keyword evidence="2" id="KW-1185">Reference proteome</keyword>
<evidence type="ECO:0008006" key="3">
    <source>
        <dbReference type="Google" id="ProtNLM"/>
    </source>
</evidence>
<evidence type="ECO:0000313" key="2">
    <source>
        <dbReference type="Proteomes" id="UP000316727"/>
    </source>
</evidence>
<comment type="caution">
    <text evidence="1">The sequence shown here is derived from an EMBL/GenBank/DDBJ whole genome shotgun (WGS) entry which is preliminary data.</text>
</comment>
<reference evidence="1 2" key="1">
    <citation type="submission" date="2019-06" db="EMBL/GenBank/DDBJ databases">
        <title>A novel bacterium of genus Pontibacter, isolated from marine sediment.</title>
        <authorList>
            <person name="Huang H."/>
            <person name="Mo K."/>
            <person name="Hu Y."/>
        </authorList>
    </citation>
    <scope>NUCLEOTIDE SEQUENCE [LARGE SCALE GENOMIC DNA]</scope>
    <source>
        <strain evidence="1 2">HB172049</strain>
    </source>
</reference>